<dbReference type="InterPro" id="IPR000192">
    <property type="entry name" value="Aminotrans_V_dom"/>
</dbReference>
<evidence type="ECO:0000259" key="2">
    <source>
        <dbReference type="Pfam" id="PF00266"/>
    </source>
</evidence>
<comment type="caution">
    <text evidence="3">The sequence shown here is derived from an EMBL/GenBank/DDBJ whole genome shotgun (WGS) entry which is preliminary data.</text>
</comment>
<dbReference type="Proteomes" id="UP001230188">
    <property type="component" value="Unassembled WGS sequence"/>
</dbReference>
<dbReference type="InterPro" id="IPR015422">
    <property type="entry name" value="PyrdxlP-dep_Trfase_small"/>
</dbReference>
<dbReference type="EMBL" id="JAQMWT010000040">
    <property type="protein sequence ID" value="KAJ8612885.1"/>
    <property type="molecule type" value="Genomic_DNA"/>
</dbReference>
<gene>
    <name evidence="3" type="ORF">CTAYLR_002089</name>
</gene>
<name>A0AAD7UMN1_9STRA</name>
<dbReference type="Pfam" id="PF00266">
    <property type="entry name" value="Aminotran_5"/>
    <property type="match status" value="1"/>
</dbReference>
<keyword evidence="4" id="KW-1185">Reference proteome</keyword>
<accession>A0AAD7UMN1</accession>
<feature type="chain" id="PRO_5042198379" description="Aminotransferase class V domain-containing protein" evidence="1">
    <location>
        <begin position="24"/>
        <end position="519"/>
    </location>
</feature>
<dbReference type="InterPro" id="IPR015421">
    <property type="entry name" value="PyrdxlP-dep_Trfase_major"/>
</dbReference>
<dbReference type="SUPFAM" id="SSF53383">
    <property type="entry name" value="PLP-dependent transferases"/>
    <property type="match status" value="1"/>
</dbReference>
<organism evidence="3 4">
    <name type="scientific">Chrysophaeum taylorii</name>
    <dbReference type="NCBI Taxonomy" id="2483200"/>
    <lineage>
        <taxon>Eukaryota</taxon>
        <taxon>Sar</taxon>
        <taxon>Stramenopiles</taxon>
        <taxon>Ochrophyta</taxon>
        <taxon>Pelagophyceae</taxon>
        <taxon>Pelagomonadales</taxon>
        <taxon>Pelagomonadaceae</taxon>
        <taxon>Chrysophaeum</taxon>
    </lineage>
</organism>
<evidence type="ECO:0000313" key="4">
    <source>
        <dbReference type="Proteomes" id="UP001230188"/>
    </source>
</evidence>
<evidence type="ECO:0000256" key="1">
    <source>
        <dbReference type="SAM" id="SignalP"/>
    </source>
</evidence>
<protein>
    <recommendedName>
        <fullName evidence="2">Aminotransferase class V domain-containing protein</fullName>
    </recommendedName>
</protein>
<dbReference type="InterPro" id="IPR015424">
    <property type="entry name" value="PyrdxlP-dep_Trfase"/>
</dbReference>
<dbReference type="AlphaFoldDB" id="A0AAD7UMN1"/>
<feature type="signal peptide" evidence="1">
    <location>
        <begin position="1"/>
        <end position="23"/>
    </location>
</feature>
<dbReference type="PANTHER" id="PTHR14237:SF80">
    <property type="entry name" value="MOLYBDENUM COFACTOR SULFURASE"/>
    <property type="match status" value="1"/>
</dbReference>
<evidence type="ECO:0000313" key="3">
    <source>
        <dbReference type="EMBL" id="KAJ8612885.1"/>
    </source>
</evidence>
<dbReference type="Gene3D" id="3.40.640.10">
    <property type="entry name" value="Type I PLP-dependent aspartate aminotransferase-like (Major domain)"/>
    <property type="match status" value="1"/>
</dbReference>
<proteinExistence type="predicted"/>
<sequence>MKKQLFFLVGVVVVVVVFGGADEERKDAFLDTFGGEYGYRESLNTSFDAFVSKELGGRLAGDTYLDWAASALYTESQIDEIAGDLKGTLYGNPHSLSASSTRSTEAVEAARLQILEYLGASPDEYEVIFTRSCTDSLRLVAETFPWRPGGEFKYLVQNHNSVLGIRDVARERGARASAVEPGDVEAWLADLGGTEELSLFAYPGEENFAGEMFPMEWAAEVVARQTRWRALVDVAKLAATHPINLTKTPVDFATLSFYKLFGAPTGVGALVARRATAEELTKCYWGGGSVSLAGAGRAPEDDLRVLKSRICERFEDGTVSFLGIAMLRHGFNALSRVGGPREIQKHVKTLADYLDDRLRALRHANGELLVVVYGPEDRRGSTKGPVVNFNVRKSDGDLVSHVDVMEAAAKAGIHVRAGAECNPGAAYDALGLPPTALNHLANDASLQGCGQGPAFVACPASQLGAEVSFASDPGASAWCATPDLSVMVPTGSLRASIGYLSTFQDVEALAAFLEAFKST</sequence>
<dbReference type="PANTHER" id="PTHR14237">
    <property type="entry name" value="MOLYBDOPTERIN COFACTOR SULFURASE MOSC"/>
    <property type="match status" value="1"/>
</dbReference>
<keyword evidence="1" id="KW-0732">Signal</keyword>
<dbReference type="Gene3D" id="3.90.1150.10">
    <property type="entry name" value="Aspartate Aminotransferase, domain 1"/>
    <property type="match status" value="1"/>
</dbReference>
<reference evidence="3" key="1">
    <citation type="submission" date="2023-01" db="EMBL/GenBank/DDBJ databases">
        <title>Metagenome sequencing of chrysophaentin producing Chrysophaeum taylorii.</title>
        <authorList>
            <person name="Davison J."/>
            <person name="Bewley C."/>
        </authorList>
    </citation>
    <scope>NUCLEOTIDE SEQUENCE</scope>
    <source>
        <strain evidence="3">NIES-1699</strain>
    </source>
</reference>
<feature type="domain" description="Aminotransferase class V" evidence="2">
    <location>
        <begin position="63"/>
        <end position="422"/>
    </location>
</feature>